<organism evidence="1 2">
    <name type="scientific">Dipteronia dyeriana</name>
    <dbReference type="NCBI Taxonomy" id="168575"/>
    <lineage>
        <taxon>Eukaryota</taxon>
        <taxon>Viridiplantae</taxon>
        <taxon>Streptophyta</taxon>
        <taxon>Embryophyta</taxon>
        <taxon>Tracheophyta</taxon>
        <taxon>Spermatophyta</taxon>
        <taxon>Magnoliopsida</taxon>
        <taxon>eudicotyledons</taxon>
        <taxon>Gunneridae</taxon>
        <taxon>Pentapetalae</taxon>
        <taxon>rosids</taxon>
        <taxon>malvids</taxon>
        <taxon>Sapindales</taxon>
        <taxon>Sapindaceae</taxon>
        <taxon>Hippocastanoideae</taxon>
        <taxon>Acereae</taxon>
        <taxon>Dipteronia</taxon>
    </lineage>
</organism>
<reference evidence="1" key="1">
    <citation type="journal article" date="2023" name="Plant J.">
        <title>Genome sequences and population genomics provide insights into the demographic history, inbreeding, and mutation load of two 'living fossil' tree species of Dipteronia.</title>
        <authorList>
            <person name="Feng Y."/>
            <person name="Comes H.P."/>
            <person name="Chen J."/>
            <person name="Zhu S."/>
            <person name="Lu R."/>
            <person name="Zhang X."/>
            <person name="Li P."/>
            <person name="Qiu J."/>
            <person name="Olsen K.M."/>
            <person name="Qiu Y."/>
        </authorList>
    </citation>
    <scope>NUCLEOTIDE SEQUENCE</scope>
    <source>
        <strain evidence="1">KIB01</strain>
    </source>
</reference>
<protein>
    <submittedName>
        <fullName evidence="1">Uncharacterized protein</fullName>
    </submittedName>
</protein>
<evidence type="ECO:0000313" key="2">
    <source>
        <dbReference type="Proteomes" id="UP001280121"/>
    </source>
</evidence>
<dbReference type="EMBL" id="JANJYI010000002">
    <property type="protein sequence ID" value="KAK2660740.1"/>
    <property type="molecule type" value="Genomic_DNA"/>
</dbReference>
<gene>
    <name evidence="1" type="ORF">Ddye_007273</name>
</gene>
<proteinExistence type="predicted"/>
<dbReference type="Proteomes" id="UP001280121">
    <property type="component" value="Unassembled WGS sequence"/>
</dbReference>
<dbReference type="AlphaFoldDB" id="A0AAD9XK36"/>
<feature type="non-terminal residue" evidence="1">
    <location>
        <position position="1"/>
    </location>
</feature>
<comment type="caution">
    <text evidence="1">The sequence shown here is derived from an EMBL/GenBank/DDBJ whole genome shotgun (WGS) entry which is preliminary data.</text>
</comment>
<dbReference type="PANTHER" id="PTHR33116:SF78">
    <property type="entry name" value="OS12G0587133 PROTEIN"/>
    <property type="match status" value="1"/>
</dbReference>
<accession>A0AAD9XK36</accession>
<keyword evidence="2" id="KW-1185">Reference proteome</keyword>
<dbReference type="PANTHER" id="PTHR33116">
    <property type="entry name" value="REVERSE TRANSCRIPTASE ZINC-BINDING DOMAIN-CONTAINING PROTEIN-RELATED-RELATED"/>
    <property type="match status" value="1"/>
</dbReference>
<name>A0AAD9XK36_9ROSI</name>
<evidence type="ECO:0000313" key="1">
    <source>
        <dbReference type="EMBL" id="KAK2660740.1"/>
    </source>
</evidence>
<sequence>RLVLIKAVISSIPTYFLAVFNNSVGVANHIDKIQRSFLCGDNDVKQKFYAVRWVDVCKQKGNGGLGIGRILVKNKALLAKWVWMFGRDENLLWRRVICSKYGLDETSLFFRVQDHNKSSFL</sequence>